<dbReference type="Pfam" id="PF09677">
    <property type="entry name" value="TrbI_Ftype"/>
    <property type="match status" value="1"/>
</dbReference>
<reference evidence="2 3" key="1">
    <citation type="submission" date="2021-04" db="EMBL/GenBank/DDBJ databases">
        <title>Complete genome sequencing of Allochromatium tepidum strain NZ.</title>
        <authorList>
            <person name="Tsukatani Y."/>
            <person name="Mori H."/>
        </authorList>
    </citation>
    <scope>NUCLEOTIDE SEQUENCE [LARGE SCALE GENOMIC DNA]</scope>
    <source>
        <strain evidence="2 3">NZ</strain>
        <plasmid evidence="2 3">pAt1</plasmid>
    </source>
</reference>
<keyword evidence="1" id="KW-1133">Transmembrane helix</keyword>
<dbReference type="Proteomes" id="UP000680679">
    <property type="component" value="Plasmid pAt1"/>
</dbReference>
<sequence length="177" mass="19340">MRLMVKKEPTIPEAIESDSIELADPVEPTAVTVPAPAASSHPTRDFLINLVIIVGLSALTAAGVQRLMPATLETPSRAPALLMVDTERLAREAIDALGDLVAQNKLPSEEMPERSRRFSDGLLREIQAYAARGHVVLRSAAVLAAPAEVRDITDEVREQLLQQGLMDRKPETRREGY</sequence>
<dbReference type="InterPro" id="IPR014115">
    <property type="entry name" value="TrbI_Ftype"/>
</dbReference>
<organism evidence="2 3">
    <name type="scientific">Allochromatium tepidum</name>
    <dbReference type="NCBI Taxonomy" id="553982"/>
    <lineage>
        <taxon>Bacteria</taxon>
        <taxon>Pseudomonadati</taxon>
        <taxon>Pseudomonadota</taxon>
        <taxon>Gammaproteobacteria</taxon>
        <taxon>Chromatiales</taxon>
        <taxon>Chromatiaceae</taxon>
        <taxon>Allochromatium</taxon>
    </lineage>
</organism>
<dbReference type="EMBL" id="AP024564">
    <property type="protein sequence ID" value="BCU08435.1"/>
    <property type="molecule type" value="Genomic_DNA"/>
</dbReference>
<keyword evidence="3" id="KW-1185">Reference proteome</keyword>
<keyword evidence="1" id="KW-0812">Transmembrane</keyword>
<evidence type="ECO:0000313" key="3">
    <source>
        <dbReference type="Proteomes" id="UP000680679"/>
    </source>
</evidence>
<feature type="transmembrane region" description="Helical" evidence="1">
    <location>
        <begin position="46"/>
        <end position="64"/>
    </location>
</feature>
<gene>
    <name evidence="2" type="ORF">Atep_31120</name>
</gene>
<evidence type="ECO:0000256" key="1">
    <source>
        <dbReference type="SAM" id="Phobius"/>
    </source>
</evidence>
<evidence type="ECO:0000313" key="2">
    <source>
        <dbReference type="EMBL" id="BCU08435.1"/>
    </source>
</evidence>
<keyword evidence="2" id="KW-0614">Plasmid</keyword>
<keyword evidence="1" id="KW-0472">Membrane</keyword>
<geneLocation type="plasmid" evidence="2 3">
    <name>pAt1</name>
</geneLocation>
<name>A0ABN6GJ67_9GAMM</name>
<proteinExistence type="predicted"/>
<protein>
    <submittedName>
        <fullName evidence="2">Uncharacterized protein</fullName>
    </submittedName>
</protein>
<accession>A0ABN6GJ67</accession>